<dbReference type="Proteomes" id="UP000622653">
    <property type="component" value="Unassembled WGS sequence"/>
</dbReference>
<comment type="caution">
    <text evidence="8">The sequence shown here is derived from an EMBL/GenBank/DDBJ whole genome shotgun (WGS) entry which is preliminary data.</text>
</comment>
<keyword evidence="4" id="KW-0067">ATP-binding</keyword>
<dbReference type="InterPro" id="IPR025110">
    <property type="entry name" value="AMP-bd_C"/>
</dbReference>
<gene>
    <name evidence="8" type="ORF">IRY55_03910</name>
</gene>
<protein>
    <recommendedName>
        <fullName evidence="1">acetate--CoA ligase</fullName>
        <ecNumber evidence="1">6.2.1.1</ecNumber>
    </recommendedName>
</protein>
<dbReference type="InterPro" id="IPR000873">
    <property type="entry name" value="AMP-dep_synth/lig_dom"/>
</dbReference>
<evidence type="ECO:0000256" key="1">
    <source>
        <dbReference type="ARBA" id="ARBA00013275"/>
    </source>
</evidence>
<dbReference type="InterPro" id="IPR045851">
    <property type="entry name" value="AMP-bd_C_sf"/>
</dbReference>
<keyword evidence="2" id="KW-0436">Ligase</keyword>
<dbReference type="SUPFAM" id="SSF56801">
    <property type="entry name" value="Acetyl-CoA synthetase-like"/>
    <property type="match status" value="1"/>
</dbReference>
<keyword evidence="3" id="KW-0547">Nucleotide-binding</keyword>
<evidence type="ECO:0000256" key="3">
    <source>
        <dbReference type="ARBA" id="ARBA00022741"/>
    </source>
</evidence>
<dbReference type="RefSeq" id="WP_194561937.1">
    <property type="nucleotide sequence ID" value="NZ_JADKPV010000001.1"/>
</dbReference>
<dbReference type="PANTHER" id="PTHR24095">
    <property type="entry name" value="ACETYL-COENZYME A SYNTHETASE"/>
    <property type="match status" value="1"/>
</dbReference>
<evidence type="ECO:0000256" key="4">
    <source>
        <dbReference type="ARBA" id="ARBA00022840"/>
    </source>
</evidence>
<dbReference type="GO" id="GO:0005524">
    <property type="term" value="F:ATP binding"/>
    <property type="evidence" value="ECO:0007669"/>
    <property type="project" value="UniProtKB-KW"/>
</dbReference>
<evidence type="ECO:0000259" key="7">
    <source>
        <dbReference type="Pfam" id="PF13193"/>
    </source>
</evidence>
<dbReference type="Pfam" id="PF00501">
    <property type="entry name" value="AMP-binding"/>
    <property type="match status" value="1"/>
</dbReference>
<dbReference type="PANTHER" id="PTHR24095:SF14">
    <property type="entry name" value="ACETYL-COENZYME A SYNTHETASE 1"/>
    <property type="match status" value="1"/>
</dbReference>
<feature type="domain" description="AMP-dependent synthetase/ligase" evidence="6">
    <location>
        <begin position="52"/>
        <end position="402"/>
    </location>
</feature>
<evidence type="ECO:0000259" key="6">
    <source>
        <dbReference type="Pfam" id="PF00501"/>
    </source>
</evidence>
<evidence type="ECO:0000256" key="2">
    <source>
        <dbReference type="ARBA" id="ARBA00022598"/>
    </source>
</evidence>
<accession>A0A8J7KDV5</accession>
<dbReference type="InterPro" id="IPR020845">
    <property type="entry name" value="AMP-binding_CS"/>
</dbReference>
<keyword evidence="5" id="KW-0007">Acetylation</keyword>
<dbReference type="AlphaFoldDB" id="A0A8J7KDV5"/>
<evidence type="ECO:0000313" key="8">
    <source>
        <dbReference type="EMBL" id="MBF4500501.1"/>
    </source>
</evidence>
<dbReference type="PROSITE" id="PS00455">
    <property type="entry name" value="AMP_BINDING"/>
    <property type="match status" value="1"/>
</dbReference>
<organism evidence="8 9">
    <name type="scientific">Savagea serpentis</name>
    <dbReference type="NCBI Taxonomy" id="2785297"/>
    <lineage>
        <taxon>Bacteria</taxon>
        <taxon>Bacillati</taxon>
        <taxon>Bacillota</taxon>
        <taxon>Bacilli</taxon>
        <taxon>Bacillales</taxon>
        <taxon>Caryophanaceae</taxon>
        <taxon>Savagea</taxon>
    </lineage>
</organism>
<evidence type="ECO:0000256" key="5">
    <source>
        <dbReference type="ARBA" id="ARBA00022990"/>
    </source>
</evidence>
<dbReference type="GO" id="GO:0005829">
    <property type="term" value="C:cytosol"/>
    <property type="evidence" value="ECO:0007669"/>
    <property type="project" value="TreeGrafter"/>
</dbReference>
<dbReference type="EC" id="6.2.1.1" evidence="1"/>
<dbReference type="Gene3D" id="3.40.50.12780">
    <property type="entry name" value="N-terminal domain of ligase-like"/>
    <property type="match status" value="1"/>
</dbReference>
<keyword evidence="9" id="KW-1185">Reference proteome</keyword>
<name>A0A8J7KDV5_9BACL</name>
<dbReference type="Gene3D" id="3.30.300.30">
    <property type="match status" value="1"/>
</dbReference>
<dbReference type="GO" id="GO:0006085">
    <property type="term" value="P:acetyl-CoA biosynthetic process"/>
    <property type="evidence" value="ECO:0007669"/>
    <property type="project" value="TreeGrafter"/>
</dbReference>
<reference evidence="8" key="1">
    <citation type="submission" date="2020-11" db="EMBL/GenBank/DDBJ databases">
        <title>Multidrug resistant novel bacterium Savagea serpentis sp. nov., isolated from the scats of a vine snake (Ahaetulla nasuta).</title>
        <authorList>
            <person name="Venkata Ramana V."/>
            <person name="Vikas Patil S."/>
            <person name="Yogita Lugani V."/>
        </authorList>
    </citation>
    <scope>NUCLEOTIDE SEQUENCE</scope>
    <source>
        <strain evidence="8">SN6</strain>
    </source>
</reference>
<dbReference type="EMBL" id="JADKPV010000001">
    <property type="protein sequence ID" value="MBF4500501.1"/>
    <property type="molecule type" value="Genomic_DNA"/>
</dbReference>
<dbReference type="Pfam" id="PF13193">
    <property type="entry name" value="AMP-binding_C"/>
    <property type="match status" value="1"/>
</dbReference>
<feature type="domain" description="AMP-binding enzyme C-terminal" evidence="7">
    <location>
        <begin position="453"/>
        <end position="527"/>
    </location>
</feature>
<sequence>MTLQTKPQILPPVATATNWTSDVPEGEFRWEYYVENRPLNIAYEAVTRHVEEGYGKKVALYEVEGGQVRSYTFQEIDDLVRHYANVLRALDVRRGERVAIFLPKCATNYIALLAAIRIGAIAVPLFEAFMEEAIVDRVLDSGATTFITDETLGQRVPLQRLPSIRHFLYTSTIEQFTPKKEASIVYQDKEAPFLLHYTSGSTGKPKGVLHAQRAFYHQRLTGRWVLDLRDDDIYWCTSHPGWVTGSVYGFLAPWFNRATVVVHCGRFDASEWYSVIEKLKVTVLYSAPTAYRLLIASDAHKQYDLSSVRHAMSVGEPLNPEVIHWFEQTLKIRLHDTWWMTETGAHLIVNAPHAPVKPGSMGRAFPGITVGILNDTGELLPSYEVGHLAIQAPWPGLMKTIWNNEERFNQYFNEEGWYHSGDLAYMDEDGYVFFASRDDDLIMSAGERIGPFEVESTLLEHEAVKEAGVVGVPDEVKGEVVKAYVTLHDHVEPSSLLEEQLIQHVRTHLAAHAAPRYVEFIEELPKTVISGKIMRRELKQRHRV</sequence>
<evidence type="ECO:0000313" key="9">
    <source>
        <dbReference type="Proteomes" id="UP000622653"/>
    </source>
</evidence>
<proteinExistence type="predicted"/>
<dbReference type="GO" id="GO:0003987">
    <property type="term" value="F:acetate-CoA ligase activity"/>
    <property type="evidence" value="ECO:0007669"/>
    <property type="project" value="UniProtKB-EC"/>
</dbReference>
<dbReference type="InterPro" id="IPR042099">
    <property type="entry name" value="ANL_N_sf"/>
</dbReference>